<dbReference type="Gene3D" id="3.40.50.720">
    <property type="entry name" value="NAD(P)-binding Rossmann-like Domain"/>
    <property type="match status" value="1"/>
</dbReference>
<name>A0A7K1LKD0_9MICC</name>
<sequence>MRILVLGGTGFVGRRIVERLHDRGDDVMVVHRGRRQPEPWVAVRHLRTDRQDLPRHRDVIRDFAPDAVVDAYALTAQDVTTAQSVLPEVPTVVLSSQDVYQAFTGLSTGKCLSPVPLTEESEVRRDRYPYRGSGLEGIPEDYEKLDVEARWIDRGATVLRLPMVYGPHDRQRREDLVLRRIRAGRRRMPVGAGNLLWTRAHVDDVATGVLSAVDIRAGDGLAINLGETSTVPMVEWFEHIVRAAGAELELVRVPDDVLPAELALTGSPRQHILTSSALAQSLLSWAPADPAVRVAESVKWHLDNPPDTPWTDDDTKADDEALSAAS</sequence>
<feature type="region of interest" description="Disordered" evidence="1">
    <location>
        <begin position="303"/>
        <end position="326"/>
    </location>
</feature>
<dbReference type="SUPFAM" id="SSF51735">
    <property type="entry name" value="NAD(P)-binding Rossmann-fold domains"/>
    <property type="match status" value="1"/>
</dbReference>
<dbReference type="EMBL" id="WOGT01000006">
    <property type="protein sequence ID" value="MUN55585.1"/>
    <property type="molecule type" value="Genomic_DNA"/>
</dbReference>
<evidence type="ECO:0000313" key="3">
    <source>
        <dbReference type="EMBL" id="MUN55585.1"/>
    </source>
</evidence>
<feature type="domain" description="NAD-dependent epimerase/dehydratase" evidence="2">
    <location>
        <begin position="3"/>
        <end position="77"/>
    </location>
</feature>
<dbReference type="Proteomes" id="UP000462152">
    <property type="component" value="Unassembled WGS sequence"/>
</dbReference>
<dbReference type="InterPro" id="IPR036291">
    <property type="entry name" value="NAD(P)-bd_dom_sf"/>
</dbReference>
<dbReference type="OrthoDB" id="9776016at2"/>
<dbReference type="PANTHER" id="PTHR43245">
    <property type="entry name" value="BIFUNCTIONAL POLYMYXIN RESISTANCE PROTEIN ARNA"/>
    <property type="match status" value="1"/>
</dbReference>
<protein>
    <submittedName>
        <fullName evidence="3">NAD-dependent epimerase/dehydratase family protein</fullName>
    </submittedName>
</protein>
<dbReference type="AlphaFoldDB" id="A0A7K1LKD0"/>
<feature type="compositionally biased region" description="Acidic residues" evidence="1">
    <location>
        <begin position="310"/>
        <end position="326"/>
    </location>
</feature>
<evidence type="ECO:0000313" key="4">
    <source>
        <dbReference type="Proteomes" id="UP000462152"/>
    </source>
</evidence>
<evidence type="ECO:0000256" key="1">
    <source>
        <dbReference type="SAM" id="MobiDB-lite"/>
    </source>
</evidence>
<dbReference type="RefSeq" id="WP_129316303.1">
    <property type="nucleotide sequence ID" value="NZ_NOIQ01000023.1"/>
</dbReference>
<dbReference type="PANTHER" id="PTHR43245:SF52">
    <property type="entry name" value="NAD-DEPENDENT EPIMERASE_DEHYDRATASE"/>
    <property type="match status" value="1"/>
</dbReference>
<dbReference type="InterPro" id="IPR050177">
    <property type="entry name" value="Lipid_A_modif_metabolic_enz"/>
</dbReference>
<dbReference type="InterPro" id="IPR001509">
    <property type="entry name" value="Epimerase_deHydtase"/>
</dbReference>
<accession>A0A7K1LKD0</accession>
<dbReference type="Pfam" id="PF01370">
    <property type="entry name" value="Epimerase"/>
    <property type="match status" value="2"/>
</dbReference>
<evidence type="ECO:0000259" key="2">
    <source>
        <dbReference type="Pfam" id="PF01370"/>
    </source>
</evidence>
<proteinExistence type="predicted"/>
<keyword evidence="4" id="KW-1185">Reference proteome</keyword>
<gene>
    <name evidence="3" type="ORF">GMA10_10235</name>
</gene>
<feature type="domain" description="NAD-dependent epimerase/dehydratase" evidence="2">
    <location>
        <begin position="156"/>
        <end position="226"/>
    </location>
</feature>
<organism evidence="3 4">
    <name type="scientific">Rothia koreensis</name>
    <dbReference type="NCBI Taxonomy" id="592378"/>
    <lineage>
        <taxon>Bacteria</taxon>
        <taxon>Bacillati</taxon>
        <taxon>Actinomycetota</taxon>
        <taxon>Actinomycetes</taxon>
        <taxon>Micrococcales</taxon>
        <taxon>Micrococcaceae</taxon>
        <taxon>Rothia</taxon>
    </lineage>
</organism>
<reference evidence="3 4" key="1">
    <citation type="submission" date="2019-12" db="EMBL/GenBank/DDBJ databases">
        <authorList>
            <person name="Li J."/>
            <person name="Shi Y."/>
            <person name="Xu G."/>
            <person name="Xiao D."/>
            <person name="Ran X."/>
        </authorList>
    </citation>
    <scope>NUCLEOTIDE SEQUENCE [LARGE SCALE GENOMIC DNA]</scope>
    <source>
        <strain evidence="3 4">JCM 15915</strain>
    </source>
</reference>
<comment type="caution">
    <text evidence="3">The sequence shown here is derived from an EMBL/GenBank/DDBJ whole genome shotgun (WGS) entry which is preliminary data.</text>
</comment>